<keyword evidence="3 6" id="KW-0812">Transmembrane</keyword>
<feature type="transmembrane region" description="Helical" evidence="6">
    <location>
        <begin position="39"/>
        <end position="60"/>
    </location>
</feature>
<dbReference type="Proteomes" id="UP001279860">
    <property type="component" value="Unassembled WGS sequence"/>
</dbReference>
<organism evidence="8 9">
    <name type="scientific">Vibrio rhizosphaerae</name>
    <dbReference type="NCBI Taxonomy" id="398736"/>
    <lineage>
        <taxon>Bacteria</taxon>
        <taxon>Pseudomonadati</taxon>
        <taxon>Pseudomonadota</taxon>
        <taxon>Gammaproteobacteria</taxon>
        <taxon>Vibrionales</taxon>
        <taxon>Vibrionaceae</taxon>
        <taxon>Vibrio</taxon>
    </lineage>
</organism>
<protein>
    <submittedName>
        <fullName evidence="8">MFS transporter</fullName>
    </submittedName>
</protein>
<dbReference type="RefSeq" id="WP_318585735.1">
    <property type="nucleotide sequence ID" value="NZ_JAWRCP010000002.1"/>
</dbReference>
<evidence type="ECO:0000313" key="8">
    <source>
        <dbReference type="EMBL" id="MDW6094788.1"/>
    </source>
</evidence>
<keyword evidence="4 6" id="KW-1133">Transmembrane helix</keyword>
<dbReference type="Gene3D" id="1.20.1250.20">
    <property type="entry name" value="MFS general substrate transporter like domains"/>
    <property type="match status" value="2"/>
</dbReference>
<evidence type="ECO:0000256" key="4">
    <source>
        <dbReference type="ARBA" id="ARBA00022989"/>
    </source>
</evidence>
<proteinExistence type="predicted"/>
<evidence type="ECO:0000256" key="5">
    <source>
        <dbReference type="ARBA" id="ARBA00023136"/>
    </source>
</evidence>
<dbReference type="PANTHER" id="PTHR23513">
    <property type="entry name" value="INTEGRAL MEMBRANE EFFLUX PROTEIN-RELATED"/>
    <property type="match status" value="1"/>
</dbReference>
<dbReference type="PANTHER" id="PTHR23513:SF6">
    <property type="entry name" value="MAJOR FACILITATOR SUPERFAMILY ASSOCIATED DOMAIN-CONTAINING PROTEIN"/>
    <property type="match status" value="1"/>
</dbReference>
<keyword evidence="9" id="KW-1185">Reference proteome</keyword>
<feature type="transmembrane region" description="Helical" evidence="6">
    <location>
        <begin position="249"/>
        <end position="269"/>
    </location>
</feature>
<gene>
    <name evidence="8" type="ORF">SBX64_19775</name>
</gene>
<feature type="transmembrane region" description="Helical" evidence="6">
    <location>
        <begin position="143"/>
        <end position="160"/>
    </location>
</feature>
<keyword evidence="5 6" id="KW-0472">Membrane</keyword>
<feature type="transmembrane region" description="Helical" evidence="6">
    <location>
        <begin position="166"/>
        <end position="186"/>
    </location>
</feature>
<feature type="domain" description="Major facilitator superfamily (MFS) profile" evidence="7">
    <location>
        <begin position="1"/>
        <end position="392"/>
    </location>
</feature>
<name>A0ABU4J1S7_9VIBR</name>
<feature type="transmembrane region" description="Helical" evidence="6">
    <location>
        <begin position="12"/>
        <end position="33"/>
    </location>
</feature>
<feature type="transmembrane region" description="Helical" evidence="6">
    <location>
        <begin position="344"/>
        <end position="363"/>
    </location>
</feature>
<feature type="transmembrane region" description="Helical" evidence="6">
    <location>
        <begin position="369"/>
        <end position="391"/>
    </location>
</feature>
<evidence type="ECO:0000256" key="1">
    <source>
        <dbReference type="ARBA" id="ARBA00004651"/>
    </source>
</evidence>
<evidence type="ECO:0000313" key="9">
    <source>
        <dbReference type="Proteomes" id="UP001279860"/>
    </source>
</evidence>
<dbReference type="InterPro" id="IPR011701">
    <property type="entry name" value="MFS"/>
</dbReference>
<evidence type="ECO:0000256" key="6">
    <source>
        <dbReference type="SAM" id="Phobius"/>
    </source>
</evidence>
<feature type="transmembrane region" description="Helical" evidence="6">
    <location>
        <begin position="304"/>
        <end position="323"/>
    </location>
</feature>
<accession>A0ABU4J1S7</accession>
<dbReference type="InterPro" id="IPR036259">
    <property type="entry name" value="MFS_trans_sf"/>
</dbReference>
<dbReference type="CDD" id="cd06173">
    <property type="entry name" value="MFS_MefA_like"/>
    <property type="match status" value="1"/>
</dbReference>
<reference evidence="8 9" key="1">
    <citation type="submission" date="2023-11" db="EMBL/GenBank/DDBJ databases">
        <title>Plant-associative lifestyle of Vibrio porteresiae and its evolutionary dynamics.</title>
        <authorList>
            <person name="Rameshkumar N."/>
            <person name="Kirti K."/>
        </authorList>
    </citation>
    <scope>NUCLEOTIDE SEQUENCE [LARGE SCALE GENOMIC DNA]</scope>
    <source>
        <strain evidence="8 9">MSSRF7</strain>
    </source>
</reference>
<dbReference type="Pfam" id="PF07690">
    <property type="entry name" value="MFS_1"/>
    <property type="match status" value="1"/>
</dbReference>
<sequence>MILTSDFWKLRLSEALYLISSRVVISVVVLMLISTEEYYTSSLFLFLFFLFKSISGIFLAGKLDKFSKKKSLIALSSMFLICSISLSLLFGYGLLNLFMLSLISLLLALIDSSYSSITDAYIPLVVKKEKLEEAYRKTSMIQSFIDLFGITIGMVGVDFIGFQNVLLVVIVVSLLTITVLIGLTNIGNSDNVERYESFGIRESIRLFFHYRFEPRWALLSLLINMILLPFSMMIIPYYVSNILNESPVYIGIIEASASFGVLIASLYLHRLITSVLGNSRTISLAFALIGISLIAMAYTISIYYWILLAFTIGAAIVLNNVTIESKRAEYIPQEHRVKIQTIHGSFINLANPIGFLIIGYVLSNQSYNIFLLVGGALIFIQSFIVYTVPNFKEIAEGTSKKSSYKDIYGEQ</sequence>
<dbReference type="EMBL" id="JAWRCP010000002">
    <property type="protein sequence ID" value="MDW6094788.1"/>
    <property type="molecule type" value="Genomic_DNA"/>
</dbReference>
<feature type="transmembrane region" description="Helical" evidence="6">
    <location>
        <begin position="72"/>
        <end position="92"/>
    </location>
</feature>
<comment type="subcellular location">
    <subcellularLocation>
        <location evidence="1">Cell membrane</location>
        <topology evidence="1">Multi-pass membrane protein</topology>
    </subcellularLocation>
</comment>
<feature type="transmembrane region" description="Helical" evidence="6">
    <location>
        <begin position="98"/>
        <end position="122"/>
    </location>
</feature>
<dbReference type="PROSITE" id="PS50850">
    <property type="entry name" value="MFS"/>
    <property type="match status" value="1"/>
</dbReference>
<dbReference type="InterPro" id="IPR020846">
    <property type="entry name" value="MFS_dom"/>
</dbReference>
<evidence type="ECO:0000256" key="3">
    <source>
        <dbReference type="ARBA" id="ARBA00022692"/>
    </source>
</evidence>
<keyword evidence="2" id="KW-1003">Cell membrane</keyword>
<evidence type="ECO:0000256" key="2">
    <source>
        <dbReference type="ARBA" id="ARBA00022475"/>
    </source>
</evidence>
<feature type="transmembrane region" description="Helical" evidence="6">
    <location>
        <begin position="216"/>
        <end position="237"/>
    </location>
</feature>
<feature type="transmembrane region" description="Helical" evidence="6">
    <location>
        <begin position="281"/>
        <end position="298"/>
    </location>
</feature>
<dbReference type="SUPFAM" id="SSF103473">
    <property type="entry name" value="MFS general substrate transporter"/>
    <property type="match status" value="1"/>
</dbReference>
<evidence type="ECO:0000259" key="7">
    <source>
        <dbReference type="PROSITE" id="PS50850"/>
    </source>
</evidence>
<comment type="caution">
    <text evidence="8">The sequence shown here is derived from an EMBL/GenBank/DDBJ whole genome shotgun (WGS) entry which is preliminary data.</text>
</comment>